<name>A0A2H5F1F5_9RHOB</name>
<comment type="similarity">
    <text evidence="1">Belongs to the sulfur carrier protein TusA family.</text>
</comment>
<dbReference type="Pfam" id="PF01206">
    <property type="entry name" value="TusA"/>
    <property type="match status" value="1"/>
</dbReference>
<evidence type="ECO:0000256" key="1">
    <source>
        <dbReference type="ARBA" id="ARBA00008984"/>
    </source>
</evidence>
<evidence type="ECO:0000259" key="2">
    <source>
        <dbReference type="PROSITE" id="PS01148"/>
    </source>
</evidence>
<keyword evidence="4" id="KW-1185">Reference proteome</keyword>
<evidence type="ECO:0000313" key="3">
    <source>
        <dbReference type="EMBL" id="AUH65362.1"/>
    </source>
</evidence>
<evidence type="ECO:0000313" key="4">
    <source>
        <dbReference type="Proteomes" id="UP000234530"/>
    </source>
</evidence>
<dbReference type="InterPro" id="IPR001455">
    <property type="entry name" value="TusA-like"/>
</dbReference>
<dbReference type="RefSeq" id="WP_101753385.1">
    <property type="nucleotide sequence ID" value="NZ_CP025430.1"/>
</dbReference>
<dbReference type="CDD" id="cd00291">
    <property type="entry name" value="SirA_YedF_YeeD"/>
    <property type="match status" value="1"/>
</dbReference>
<dbReference type="EMBL" id="CP025430">
    <property type="protein sequence ID" value="AUH65362.1"/>
    <property type="molecule type" value="Genomic_DNA"/>
</dbReference>
<accession>A0A2H5F1F5</accession>
<dbReference type="PANTHER" id="PTHR33279">
    <property type="entry name" value="SULFUR CARRIER PROTEIN YEDF-RELATED"/>
    <property type="match status" value="1"/>
</dbReference>
<dbReference type="OrthoDB" id="9797551at2"/>
<sequence>MIETEPGDEVDARGLLCPLPVLRLRKRLMSAPPGTRLRLIATDPAAVVDVPHFCAEGGHVMVEMRDLGDGAREFTVERGQVSRPATR</sequence>
<dbReference type="PANTHER" id="PTHR33279:SF6">
    <property type="entry name" value="SULFUR CARRIER PROTEIN YEDF-RELATED"/>
    <property type="match status" value="1"/>
</dbReference>
<dbReference type="Proteomes" id="UP000234530">
    <property type="component" value="Chromosome"/>
</dbReference>
<dbReference type="AlphaFoldDB" id="A0A2H5F1F5"/>
<dbReference type="KEGG" id="pzh:CX676_15300"/>
<dbReference type="SUPFAM" id="SSF64307">
    <property type="entry name" value="SirA-like"/>
    <property type="match status" value="1"/>
</dbReference>
<dbReference type="PROSITE" id="PS01148">
    <property type="entry name" value="UPF0033"/>
    <property type="match status" value="1"/>
</dbReference>
<feature type="domain" description="UPF0033" evidence="2">
    <location>
        <begin position="10"/>
        <end position="34"/>
    </location>
</feature>
<organism evidence="3 4">
    <name type="scientific">Paracoccus zhejiangensis</name>
    <dbReference type="NCBI Taxonomy" id="1077935"/>
    <lineage>
        <taxon>Bacteria</taxon>
        <taxon>Pseudomonadati</taxon>
        <taxon>Pseudomonadota</taxon>
        <taxon>Alphaproteobacteria</taxon>
        <taxon>Rhodobacterales</taxon>
        <taxon>Paracoccaceae</taxon>
        <taxon>Paracoccus</taxon>
    </lineage>
</organism>
<dbReference type="Gene3D" id="3.30.110.40">
    <property type="entry name" value="TusA-like domain"/>
    <property type="match status" value="1"/>
</dbReference>
<keyword evidence="3" id="KW-0808">Transferase</keyword>
<gene>
    <name evidence="3" type="ORF">CX676_15300</name>
</gene>
<dbReference type="GO" id="GO:0016740">
    <property type="term" value="F:transferase activity"/>
    <property type="evidence" value="ECO:0007669"/>
    <property type="project" value="UniProtKB-KW"/>
</dbReference>
<protein>
    <submittedName>
        <fullName evidence="3">Sulfurtransferase TusA family protein</fullName>
    </submittedName>
</protein>
<dbReference type="InterPro" id="IPR036868">
    <property type="entry name" value="TusA-like_sf"/>
</dbReference>
<reference evidence="3 4" key="1">
    <citation type="journal article" date="2013" name="Antonie Van Leeuwenhoek">
        <title>Paracoccus zhejiangensis sp. nov., isolated from activated sludge in wastewater-treatment system.</title>
        <authorList>
            <person name="Wu Z.G."/>
            <person name="Zhang D.F."/>
            <person name="Liu Y.L."/>
            <person name="Wang F."/>
            <person name="Jiang X."/>
            <person name="Li C."/>
            <person name="Li S.P."/>
            <person name="Hong Q."/>
            <person name="Li W.J."/>
        </authorList>
    </citation>
    <scope>NUCLEOTIDE SEQUENCE [LARGE SCALE GENOMIC DNA]</scope>
    <source>
        <strain evidence="3 4">J6</strain>
    </source>
</reference>
<proteinExistence type="inferred from homology"/>